<name>A0A165R6I7_9AGAM</name>
<gene>
    <name evidence="1" type="ORF">NEOLEDRAFT_559817</name>
</gene>
<reference evidence="1 2" key="1">
    <citation type="journal article" date="2016" name="Mol. Biol. Evol.">
        <title>Comparative Genomics of Early-Diverging Mushroom-Forming Fungi Provides Insights into the Origins of Lignocellulose Decay Capabilities.</title>
        <authorList>
            <person name="Nagy L.G."/>
            <person name="Riley R."/>
            <person name="Tritt A."/>
            <person name="Adam C."/>
            <person name="Daum C."/>
            <person name="Floudas D."/>
            <person name="Sun H."/>
            <person name="Yadav J.S."/>
            <person name="Pangilinan J."/>
            <person name="Larsson K.H."/>
            <person name="Matsuura K."/>
            <person name="Barry K."/>
            <person name="Labutti K."/>
            <person name="Kuo R."/>
            <person name="Ohm R.A."/>
            <person name="Bhattacharya S.S."/>
            <person name="Shirouzu T."/>
            <person name="Yoshinaga Y."/>
            <person name="Martin F.M."/>
            <person name="Grigoriev I.V."/>
            <person name="Hibbett D.S."/>
        </authorList>
    </citation>
    <scope>NUCLEOTIDE SEQUENCE [LARGE SCALE GENOMIC DNA]</scope>
    <source>
        <strain evidence="1 2">HHB14362 ss-1</strain>
    </source>
</reference>
<organism evidence="1 2">
    <name type="scientific">Neolentinus lepideus HHB14362 ss-1</name>
    <dbReference type="NCBI Taxonomy" id="1314782"/>
    <lineage>
        <taxon>Eukaryota</taxon>
        <taxon>Fungi</taxon>
        <taxon>Dikarya</taxon>
        <taxon>Basidiomycota</taxon>
        <taxon>Agaricomycotina</taxon>
        <taxon>Agaricomycetes</taxon>
        <taxon>Gloeophyllales</taxon>
        <taxon>Gloeophyllaceae</taxon>
        <taxon>Neolentinus</taxon>
    </lineage>
</organism>
<dbReference type="EMBL" id="KV425586">
    <property type="protein sequence ID" value="KZT23373.1"/>
    <property type="molecule type" value="Genomic_DNA"/>
</dbReference>
<accession>A0A165R6I7</accession>
<sequence length="343" mass="38565">MIGPRPSGRGKAWKLRAIKSSPWAFTSNHHITFWAQSMPATLLNLAPELLENIVLLALEDDNGHTAAVLRLVSRYMCAVVEPHRFHSIEVMGRNSIERVSKAIRDASAQARSGCRHLLMSDVTRDVSSELHRRCAIARDSWDVPCYLPEDAAHNVICFLLNLVAPVLETLTLSIYEHSTHTTIFPNSFPQLRHLHVHARSLIFVSFHTPNIRLPKLANLVVSFAIASPRPISKFLKRIQAPSLTKICLSYLTKTSFSLEVVRVIFGAHVPLDEYQVEAHGIPSVELLTLQFTLAVEEETDRCMSRLREVADHLAKTGNRRLVILPDLPAEDCTMSEPITIVWQ</sequence>
<evidence type="ECO:0000313" key="2">
    <source>
        <dbReference type="Proteomes" id="UP000076761"/>
    </source>
</evidence>
<dbReference type="InParanoid" id="A0A165R6I7"/>
<dbReference type="Proteomes" id="UP000076761">
    <property type="component" value="Unassembled WGS sequence"/>
</dbReference>
<protein>
    <recommendedName>
        <fullName evidence="3">F-box domain-containing protein</fullName>
    </recommendedName>
</protein>
<keyword evidence="2" id="KW-1185">Reference proteome</keyword>
<proteinExistence type="predicted"/>
<dbReference type="AlphaFoldDB" id="A0A165R6I7"/>
<evidence type="ECO:0000313" key="1">
    <source>
        <dbReference type="EMBL" id="KZT23373.1"/>
    </source>
</evidence>
<evidence type="ECO:0008006" key="3">
    <source>
        <dbReference type="Google" id="ProtNLM"/>
    </source>
</evidence>